<dbReference type="AlphaFoldDB" id="A0AAJ0LZS9"/>
<keyword evidence="3" id="KW-1185">Reference proteome</keyword>
<proteinExistence type="predicted"/>
<reference evidence="2" key="1">
    <citation type="journal article" date="2023" name="Mol. Phylogenet. Evol.">
        <title>Genome-scale phylogeny and comparative genomics of the fungal order Sordariales.</title>
        <authorList>
            <person name="Hensen N."/>
            <person name="Bonometti L."/>
            <person name="Westerberg I."/>
            <person name="Brannstrom I.O."/>
            <person name="Guillou S."/>
            <person name="Cros-Aarteil S."/>
            <person name="Calhoun S."/>
            <person name="Haridas S."/>
            <person name="Kuo A."/>
            <person name="Mondo S."/>
            <person name="Pangilinan J."/>
            <person name="Riley R."/>
            <person name="LaButti K."/>
            <person name="Andreopoulos B."/>
            <person name="Lipzen A."/>
            <person name="Chen C."/>
            <person name="Yan M."/>
            <person name="Daum C."/>
            <person name="Ng V."/>
            <person name="Clum A."/>
            <person name="Steindorff A."/>
            <person name="Ohm R.A."/>
            <person name="Martin F."/>
            <person name="Silar P."/>
            <person name="Natvig D.O."/>
            <person name="Lalanne C."/>
            <person name="Gautier V."/>
            <person name="Ament-Velasquez S.L."/>
            <person name="Kruys A."/>
            <person name="Hutchinson M.I."/>
            <person name="Powell A.J."/>
            <person name="Barry K."/>
            <person name="Miller A.N."/>
            <person name="Grigoriev I.V."/>
            <person name="Debuchy R."/>
            <person name="Gladieux P."/>
            <person name="Hiltunen Thoren M."/>
            <person name="Johannesson H."/>
        </authorList>
    </citation>
    <scope>NUCLEOTIDE SEQUENCE</scope>
    <source>
        <strain evidence="2">CBS 333.67</strain>
    </source>
</reference>
<dbReference type="Pfam" id="PF03992">
    <property type="entry name" value="ABM"/>
    <property type="match status" value="1"/>
</dbReference>
<dbReference type="RefSeq" id="XP_062719398.1">
    <property type="nucleotide sequence ID" value="XM_062869808.1"/>
</dbReference>
<dbReference type="EMBL" id="JAUDZG010000006">
    <property type="protein sequence ID" value="KAK3303618.1"/>
    <property type="molecule type" value="Genomic_DNA"/>
</dbReference>
<accession>A0AAJ0LZS9</accession>
<evidence type="ECO:0000259" key="1">
    <source>
        <dbReference type="Pfam" id="PF03992"/>
    </source>
</evidence>
<sequence>MPLDPSVATLVRVRISKPPTAAMDFEDIIEELAKAAKPLLDAPGHRQSAWGLLQSDHATFMLCSFWDDLAAVSGFRTSAAAETMGHNLAILGDDHPDAPSVALTTVDFGGSLDSQAVLRRHTQIRRVYFPSPVSDAARTAVRRLPGLVYRYGVGISGQDRLGRDTQRAYHRVPAVGWFVAEEMLGERAEEGRVTTKQWDGKECDELVCVMFWKDGERERKFLEEERLPVTVPGSEPGTAVWVRDMSLMEEWEGKLEEAGAVGWEDEYVDFCVV</sequence>
<dbReference type="InterPro" id="IPR007138">
    <property type="entry name" value="ABM_dom"/>
</dbReference>
<dbReference type="Proteomes" id="UP001273166">
    <property type="component" value="Unassembled WGS sequence"/>
</dbReference>
<evidence type="ECO:0000313" key="2">
    <source>
        <dbReference type="EMBL" id="KAK3303618.1"/>
    </source>
</evidence>
<gene>
    <name evidence="2" type="ORF">B0T15DRAFT_540788</name>
</gene>
<protein>
    <recommendedName>
        <fullName evidence="1">ABM domain-containing protein</fullName>
    </recommendedName>
</protein>
<dbReference type="GeneID" id="87888637"/>
<evidence type="ECO:0000313" key="3">
    <source>
        <dbReference type="Proteomes" id="UP001273166"/>
    </source>
</evidence>
<organism evidence="2 3">
    <name type="scientific">Chaetomium strumarium</name>
    <dbReference type="NCBI Taxonomy" id="1170767"/>
    <lineage>
        <taxon>Eukaryota</taxon>
        <taxon>Fungi</taxon>
        <taxon>Dikarya</taxon>
        <taxon>Ascomycota</taxon>
        <taxon>Pezizomycotina</taxon>
        <taxon>Sordariomycetes</taxon>
        <taxon>Sordariomycetidae</taxon>
        <taxon>Sordariales</taxon>
        <taxon>Chaetomiaceae</taxon>
        <taxon>Chaetomium</taxon>
    </lineage>
</organism>
<name>A0AAJ0LZS9_9PEZI</name>
<feature type="domain" description="ABM" evidence="1">
    <location>
        <begin position="26"/>
        <end position="81"/>
    </location>
</feature>
<comment type="caution">
    <text evidence="2">The sequence shown here is derived from an EMBL/GenBank/DDBJ whole genome shotgun (WGS) entry which is preliminary data.</text>
</comment>
<reference evidence="2" key="2">
    <citation type="submission" date="2023-06" db="EMBL/GenBank/DDBJ databases">
        <authorList>
            <consortium name="Lawrence Berkeley National Laboratory"/>
            <person name="Mondo S.J."/>
            <person name="Hensen N."/>
            <person name="Bonometti L."/>
            <person name="Westerberg I."/>
            <person name="Brannstrom I.O."/>
            <person name="Guillou S."/>
            <person name="Cros-Aarteil S."/>
            <person name="Calhoun S."/>
            <person name="Haridas S."/>
            <person name="Kuo A."/>
            <person name="Pangilinan J."/>
            <person name="Riley R."/>
            <person name="Labutti K."/>
            <person name="Andreopoulos B."/>
            <person name="Lipzen A."/>
            <person name="Chen C."/>
            <person name="Yanf M."/>
            <person name="Daum C."/>
            <person name="Ng V."/>
            <person name="Clum A."/>
            <person name="Steindorff A."/>
            <person name="Ohm R."/>
            <person name="Martin F."/>
            <person name="Silar P."/>
            <person name="Natvig D."/>
            <person name="Lalanne C."/>
            <person name="Gautier V."/>
            <person name="Ament-Velasquez S.L."/>
            <person name="Kruys A."/>
            <person name="Hutchinson M.I."/>
            <person name="Powell A.J."/>
            <person name="Barry K."/>
            <person name="Miller A.N."/>
            <person name="Grigoriev I.V."/>
            <person name="Debuchy R."/>
            <person name="Gladieux P."/>
            <person name="Thoren M.H."/>
            <person name="Johannesson H."/>
        </authorList>
    </citation>
    <scope>NUCLEOTIDE SEQUENCE</scope>
    <source>
        <strain evidence="2">CBS 333.67</strain>
    </source>
</reference>